<dbReference type="EMBL" id="MCGO01000030">
    <property type="protein sequence ID" value="ORY41994.1"/>
    <property type="molecule type" value="Genomic_DNA"/>
</dbReference>
<evidence type="ECO:0000313" key="2">
    <source>
        <dbReference type="EMBL" id="ORY41994.1"/>
    </source>
</evidence>
<feature type="transmembrane region" description="Helical" evidence="1">
    <location>
        <begin position="32"/>
        <end position="57"/>
    </location>
</feature>
<dbReference type="Proteomes" id="UP000193642">
    <property type="component" value="Unassembled WGS sequence"/>
</dbReference>
<evidence type="ECO:0000313" key="3">
    <source>
        <dbReference type="Proteomes" id="UP000193642"/>
    </source>
</evidence>
<dbReference type="AlphaFoldDB" id="A0A1Y2C535"/>
<protein>
    <submittedName>
        <fullName evidence="2">Uncharacterized protein</fullName>
    </submittedName>
</protein>
<accession>A0A1Y2C535</accession>
<evidence type="ECO:0000256" key="1">
    <source>
        <dbReference type="SAM" id="Phobius"/>
    </source>
</evidence>
<sequence>KLDELGISKDDFTGRIRMLQRDLNRYRAKARLINLAISAVLIAVLIVFAVLCVGLQYEFGLGMIIVWTLINFYMILNSGLAWFIPYLSRCQEFASIWTNEDAEKRLVYKFEYSSDGFMDRWGRYLKVNLLILEKKETV</sequence>
<comment type="caution">
    <text evidence="2">The sequence shown here is derived from an EMBL/GenBank/DDBJ whole genome shotgun (WGS) entry which is preliminary data.</text>
</comment>
<organism evidence="2 3">
    <name type="scientific">Rhizoclosmatium globosum</name>
    <dbReference type="NCBI Taxonomy" id="329046"/>
    <lineage>
        <taxon>Eukaryota</taxon>
        <taxon>Fungi</taxon>
        <taxon>Fungi incertae sedis</taxon>
        <taxon>Chytridiomycota</taxon>
        <taxon>Chytridiomycota incertae sedis</taxon>
        <taxon>Chytridiomycetes</taxon>
        <taxon>Chytridiales</taxon>
        <taxon>Chytriomycetaceae</taxon>
        <taxon>Rhizoclosmatium</taxon>
    </lineage>
</organism>
<feature type="transmembrane region" description="Helical" evidence="1">
    <location>
        <begin position="63"/>
        <end position="84"/>
    </location>
</feature>
<gene>
    <name evidence="2" type="ORF">BCR33DRAFT_718626</name>
</gene>
<dbReference type="OrthoDB" id="2165314at2759"/>
<feature type="non-terminal residue" evidence="2">
    <location>
        <position position="1"/>
    </location>
</feature>
<proteinExistence type="predicted"/>
<keyword evidence="1" id="KW-1133">Transmembrane helix</keyword>
<keyword evidence="1" id="KW-0472">Membrane</keyword>
<reference evidence="2 3" key="1">
    <citation type="submission" date="2016-07" db="EMBL/GenBank/DDBJ databases">
        <title>Pervasive Adenine N6-methylation of Active Genes in Fungi.</title>
        <authorList>
            <consortium name="DOE Joint Genome Institute"/>
            <person name="Mondo S.J."/>
            <person name="Dannebaum R.O."/>
            <person name="Kuo R.C."/>
            <person name="Labutti K."/>
            <person name="Haridas S."/>
            <person name="Kuo A."/>
            <person name="Salamov A."/>
            <person name="Ahrendt S.R."/>
            <person name="Lipzen A."/>
            <person name="Sullivan W."/>
            <person name="Andreopoulos W.B."/>
            <person name="Clum A."/>
            <person name="Lindquist E."/>
            <person name="Daum C."/>
            <person name="Ramamoorthy G.K."/>
            <person name="Gryganskyi A."/>
            <person name="Culley D."/>
            <person name="Magnuson J.K."/>
            <person name="James T.Y."/>
            <person name="O'Malley M.A."/>
            <person name="Stajich J.E."/>
            <person name="Spatafora J.W."/>
            <person name="Visel A."/>
            <person name="Grigoriev I.V."/>
        </authorList>
    </citation>
    <scope>NUCLEOTIDE SEQUENCE [LARGE SCALE GENOMIC DNA]</scope>
    <source>
        <strain evidence="2 3">JEL800</strain>
    </source>
</reference>
<keyword evidence="3" id="KW-1185">Reference proteome</keyword>
<name>A0A1Y2C535_9FUNG</name>
<keyword evidence="1" id="KW-0812">Transmembrane</keyword>